<name>A0ABT9URM4_9FIRM</name>
<keyword evidence="4 5" id="KW-0472">Membrane</keyword>
<feature type="transmembrane region" description="Helical" evidence="5">
    <location>
        <begin position="350"/>
        <end position="371"/>
    </location>
</feature>
<dbReference type="EMBL" id="JAUSUF010000001">
    <property type="protein sequence ID" value="MDQ0148605.1"/>
    <property type="molecule type" value="Genomic_DNA"/>
</dbReference>
<dbReference type="PANTHER" id="PTHR43077">
    <property type="entry name" value="TRANSPORT PERMEASE YVFS-RELATED"/>
    <property type="match status" value="1"/>
</dbReference>
<dbReference type="PROSITE" id="PS51012">
    <property type="entry name" value="ABC_TM2"/>
    <property type="match status" value="1"/>
</dbReference>
<evidence type="ECO:0000313" key="8">
    <source>
        <dbReference type="Proteomes" id="UP001228504"/>
    </source>
</evidence>
<evidence type="ECO:0000313" key="7">
    <source>
        <dbReference type="EMBL" id="MDQ0148605.1"/>
    </source>
</evidence>
<evidence type="ECO:0000259" key="6">
    <source>
        <dbReference type="PROSITE" id="PS51012"/>
    </source>
</evidence>
<feature type="domain" description="ABC transmembrane type-2" evidence="6">
    <location>
        <begin position="151"/>
        <end position="375"/>
    </location>
</feature>
<protein>
    <submittedName>
        <fullName evidence="7">ABC-2 type transport system permease protein</fullName>
    </submittedName>
</protein>
<sequence>MRNILVMVKNNLKIMILKKPIYFLGIIIVPVLILVGLTPLMARHSEEILIGVSNLDKSKSADIIVNSLKSQDNFKVLNIEENDIKGSIQEKKIECGVIIKSGFQKDIINGKEKNNIEIIGKEGDSIYKSIKSIIELDLNNIRDLGKISNGNIKKYNILLKEYSKNTIKIDKGTLRSDSKDYNISGMFVGFLVMFMFFRALFGAGKIMDDKKCRVYTRIFTAPIKTYEYYLGNVLASLISIVLQIILTLIGVYLFTNVNFGMSYIQLFFVLLLISIFAVSLGTFCISVSKTDQEVSILSNILIMILVMLGGCFVPVYIFPSALDKISKLLPTRWAMDMIFSLQDGMSIGSLYRNIIIILLYSLALFLGAAYITKIKDKRFNDI</sequence>
<dbReference type="PANTHER" id="PTHR43077:SF10">
    <property type="entry name" value="TRANSPORT PERMEASE PROTEIN"/>
    <property type="match status" value="1"/>
</dbReference>
<organism evidence="7 8">
    <name type="scientific">Eubacterium multiforme</name>
    <dbReference type="NCBI Taxonomy" id="83339"/>
    <lineage>
        <taxon>Bacteria</taxon>
        <taxon>Bacillati</taxon>
        <taxon>Bacillota</taxon>
        <taxon>Clostridia</taxon>
        <taxon>Eubacteriales</taxon>
        <taxon>Eubacteriaceae</taxon>
        <taxon>Eubacterium</taxon>
    </lineage>
</organism>
<keyword evidence="8" id="KW-1185">Reference proteome</keyword>
<evidence type="ECO:0000256" key="4">
    <source>
        <dbReference type="ARBA" id="ARBA00023136"/>
    </source>
</evidence>
<comment type="caution">
    <text evidence="7">The sequence shown here is derived from an EMBL/GenBank/DDBJ whole genome shotgun (WGS) entry which is preliminary data.</text>
</comment>
<accession>A0ABT9URM4</accession>
<proteinExistence type="predicted"/>
<dbReference type="RefSeq" id="WP_307482854.1">
    <property type="nucleotide sequence ID" value="NZ_JAUSUF010000001.1"/>
</dbReference>
<dbReference type="Proteomes" id="UP001228504">
    <property type="component" value="Unassembled WGS sequence"/>
</dbReference>
<dbReference type="InterPro" id="IPR013525">
    <property type="entry name" value="ABC2_TM"/>
</dbReference>
<evidence type="ECO:0000256" key="2">
    <source>
        <dbReference type="ARBA" id="ARBA00022692"/>
    </source>
</evidence>
<comment type="subcellular location">
    <subcellularLocation>
        <location evidence="1">Membrane</location>
        <topology evidence="1">Multi-pass membrane protein</topology>
    </subcellularLocation>
</comment>
<dbReference type="InterPro" id="IPR051328">
    <property type="entry name" value="T7SS_ABC-Transporter"/>
</dbReference>
<feature type="transmembrane region" description="Helical" evidence="5">
    <location>
        <begin position="21"/>
        <end position="42"/>
    </location>
</feature>
<keyword evidence="3 5" id="KW-1133">Transmembrane helix</keyword>
<feature type="transmembrane region" description="Helical" evidence="5">
    <location>
        <begin position="183"/>
        <end position="207"/>
    </location>
</feature>
<dbReference type="InterPro" id="IPR047817">
    <property type="entry name" value="ABC2_TM_bact-type"/>
</dbReference>
<keyword evidence="2 5" id="KW-0812">Transmembrane</keyword>
<dbReference type="Pfam" id="PF12698">
    <property type="entry name" value="ABC2_membrane_3"/>
    <property type="match status" value="1"/>
</dbReference>
<feature type="transmembrane region" description="Helical" evidence="5">
    <location>
        <begin position="300"/>
        <end position="318"/>
    </location>
</feature>
<gene>
    <name evidence="7" type="ORF">J2S18_000522</name>
</gene>
<feature type="transmembrane region" description="Helical" evidence="5">
    <location>
        <begin position="266"/>
        <end position="288"/>
    </location>
</feature>
<evidence type="ECO:0000256" key="5">
    <source>
        <dbReference type="SAM" id="Phobius"/>
    </source>
</evidence>
<evidence type="ECO:0000256" key="3">
    <source>
        <dbReference type="ARBA" id="ARBA00022989"/>
    </source>
</evidence>
<dbReference type="Gene3D" id="3.40.1710.10">
    <property type="entry name" value="abc type-2 transporter like domain"/>
    <property type="match status" value="1"/>
</dbReference>
<feature type="transmembrane region" description="Helical" evidence="5">
    <location>
        <begin position="228"/>
        <end position="254"/>
    </location>
</feature>
<reference evidence="7 8" key="1">
    <citation type="submission" date="2023-07" db="EMBL/GenBank/DDBJ databases">
        <title>Genomic Encyclopedia of Type Strains, Phase IV (KMG-IV): sequencing the most valuable type-strain genomes for metagenomic binning, comparative biology and taxonomic classification.</title>
        <authorList>
            <person name="Goeker M."/>
        </authorList>
    </citation>
    <scope>NUCLEOTIDE SEQUENCE [LARGE SCALE GENOMIC DNA]</scope>
    <source>
        <strain evidence="7 8">DSM 20694</strain>
    </source>
</reference>
<evidence type="ECO:0000256" key="1">
    <source>
        <dbReference type="ARBA" id="ARBA00004141"/>
    </source>
</evidence>